<evidence type="ECO:0000256" key="1">
    <source>
        <dbReference type="SAM" id="Phobius"/>
    </source>
</evidence>
<evidence type="ECO:0000313" key="3">
    <source>
        <dbReference type="Proteomes" id="UP001273166"/>
    </source>
</evidence>
<protein>
    <submittedName>
        <fullName evidence="2">Uncharacterized protein</fullName>
    </submittedName>
</protein>
<organism evidence="2 3">
    <name type="scientific">Chaetomium strumarium</name>
    <dbReference type="NCBI Taxonomy" id="1170767"/>
    <lineage>
        <taxon>Eukaryota</taxon>
        <taxon>Fungi</taxon>
        <taxon>Dikarya</taxon>
        <taxon>Ascomycota</taxon>
        <taxon>Pezizomycotina</taxon>
        <taxon>Sordariomycetes</taxon>
        <taxon>Sordariomycetidae</taxon>
        <taxon>Sordariales</taxon>
        <taxon>Chaetomiaceae</taxon>
        <taxon>Chaetomium</taxon>
    </lineage>
</organism>
<name>A0AAJ0M5Q2_9PEZI</name>
<keyword evidence="3" id="KW-1185">Reference proteome</keyword>
<keyword evidence="1" id="KW-0812">Transmembrane</keyword>
<comment type="caution">
    <text evidence="2">The sequence shown here is derived from an EMBL/GenBank/DDBJ whole genome shotgun (WGS) entry which is preliminary data.</text>
</comment>
<reference evidence="2" key="2">
    <citation type="submission" date="2023-06" db="EMBL/GenBank/DDBJ databases">
        <authorList>
            <consortium name="Lawrence Berkeley National Laboratory"/>
            <person name="Mondo S.J."/>
            <person name="Hensen N."/>
            <person name="Bonometti L."/>
            <person name="Westerberg I."/>
            <person name="Brannstrom I.O."/>
            <person name="Guillou S."/>
            <person name="Cros-Aarteil S."/>
            <person name="Calhoun S."/>
            <person name="Haridas S."/>
            <person name="Kuo A."/>
            <person name="Pangilinan J."/>
            <person name="Riley R."/>
            <person name="Labutti K."/>
            <person name="Andreopoulos B."/>
            <person name="Lipzen A."/>
            <person name="Chen C."/>
            <person name="Yanf M."/>
            <person name="Daum C."/>
            <person name="Ng V."/>
            <person name="Clum A."/>
            <person name="Steindorff A."/>
            <person name="Ohm R."/>
            <person name="Martin F."/>
            <person name="Silar P."/>
            <person name="Natvig D."/>
            <person name="Lalanne C."/>
            <person name="Gautier V."/>
            <person name="Ament-Velasquez S.L."/>
            <person name="Kruys A."/>
            <person name="Hutchinson M.I."/>
            <person name="Powell A.J."/>
            <person name="Barry K."/>
            <person name="Miller A.N."/>
            <person name="Grigoriev I.V."/>
            <person name="Debuchy R."/>
            <person name="Gladieux P."/>
            <person name="Thoren M.H."/>
            <person name="Johannesson H."/>
        </authorList>
    </citation>
    <scope>NUCLEOTIDE SEQUENCE</scope>
    <source>
        <strain evidence="2">CBS 333.67</strain>
    </source>
</reference>
<gene>
    <name evidence="2" type="ORF">B0T15DRAFT_506780</name>
</gene>
<dbReference type="EMBL" id="JAUDZG010000001">
    <property type="protein sequence ID" value="KAK3310068.1"/>
    <property type="molecule type" value="Genomic_DNA"/>
</dbReference>
<sequence>MVSYLFGDEPGVSKIVEIFVVVIWLIDSVVLFIATRGIFSKIATAFFTSAIALNYLVGSGGTGVTDVHQYAEGNHYFTGSAAFKSHVMPEYDSQERQTGQRPSLPWGYKAAYLIAKWTHRMLDSLNPDECMERDVNIFAH</sequence>
<accession>A0AAJ0M5Q2</accession>
<reference evidence="2" key="1">
    <citation type="journal article" date="2023" name="Mol. Phylogenet. Evol.">
        <title>Genome-scale phylogeny and comparative genomics of the fungal order Sordariales.</title>
        <authorList>
            <person name="Hensen N."/>
            <person name="Bonometti L."/>
            <person name="Westerberg I."/>
            <person name="Brannstrom I.O."/>
            <person name="Guillou S."/>
            <person name="Cros-Aarteil S."/>
            <person name="Calhoun S."/>
            <person name="Haridas S."/>
            <person name="Kuo A."/>
            <person name="Mondo S."/>
            <person name="Pangilinan J."/>
            <person name="Riley R."/>
            <person name="LaButti K."/>
            <person name="Andreopoulos B."/>
            <person name="Lipzen A."/>
            <person name="Chen C."/>
            <person name="Yan M."/>
            <person name="Daum C."/>
            <person name="Ng V."/>
            <person name="Clum A."/>
            <person name="Steindorff A."/>
            <person name="Ohm R.A."/>
            <person name="Martin F."/>
            <person name="Silar P."/>
            <person name="Natvig D.O."/>
            <person name="Lalanne C."/>
            <person name="Gautier V."/>
            <person name="Ament-Velasquez S.L."/>
            <person name="Kruys A."/>
            <person name="Hutchinson M.I."/>
            <person name="Powell A.J."/>
            <person name="Barry K."/>
            <person name="Miller A.N."/>
            <person name="Grigoriev I.V."/>
            <person name="Debuchy R."/>
            <person name="Gladieux P."/>
            <person name="Hiltunen Thoren M."/>
            <person name="Johannesson H."/>
        </authorList>
    </citation>
    <scope>NUCLEOTIDE SEQUENCE</scope>
    <source>
        <strain evidence="2">CBS 333.67</strain>
    </source>
</reference>
<dbReference type="Proteomes" id="UP001273166">
    <property type="component" value="Unassembled WGS sequence"/>
</dbReference>
<feature type="transmembrane region" description="Helical" evidence="1">
    <location>
        <begin position="15"/>
        <end position="34"/>
    </location>
</feature>
<dbReference type="AlphaFoldDB" id="A0AAJ0M5Q2"/>
<dbReference type="GeneID" id="87886434"/>
<proteinExistence type="predicted"/>
<keyword evidence="1" id="KW-1133">Transmembrane helix</keyword>
<keyword evidence="1" id="KW-0472">Membrane</keyword>
<evidence type="ECO:0000313" key="2">
    <source>
        <dbReference type="EMBL" id="KAK3310068.1"/>
    </source>
</evidence>
<dbReference type="RefSeq" id="XP_062725848.1">
    <property type="nucleotide sequence ID" value="XM_062867605.1"/>
</dbReference>